<dbReference type="RefSeq" id="WP_110397306.1">
    <property type="nucleotide sequence ID" value="NZ_JBHUHB010000001.1"/>
</dbReference>
<dbReference type="PANTHER" id="PTHR39160">
    <property type="entry name" value="CELL WALL-BINDING PROTEIN YOCH"/>
    <property type="match status" value="1"/>
</dbReference>
<dbReference type="InterPro" id="IPR011098">
    <property type="entry name" value="G5_dom"/>
</dbReference>
<accession>A0A2V3VY91</accession>
<gene>
    <name evidence="4" type="ORF">DFR56_12133</name>
</gene>
<dbReference type="InterPro" id="IPR007137">
    <property type="entry name" value="DUF348"/>
</dbReference>
<dbReference type="PANTHER" id="PTHR39160:SF4">
    <property type="entry name" value="RESUSCITATION-PROMOTING FACTOR RPFB"/>
    <property type="match status" value="1"/>
</dbReference>
<feature type="region of interest" description="Disordered" evidence="2">
    <location>
        <begin position="290"/>
        <end position="322"/>
    </location>
</feature>
<dbReference type="SMART" id="SM01208">
    <property type="entry name" value="G5"/>
    <property type="match status" value="1"/>
</dbReference>
<keyword evidence="5" id="KW-1185">Reference proteome</keyword>
<dbReference type="InterPro" id="IPR036908">
    <property type="entry name" value="RlpA-like_sf"/>
</dbReference>
<dbReference type="InterPro" id="IPR051933">
    <property type="entry name" value="Resuscitation_pf_RpfB"/>
</dbReference>
<dbReference type="Gene3D" id="2.40.40.10">
    <property type="entry name" value="RlpA-like domain"/>
    <property type="match status" value="1"/>
</dbReference>
<reference evidence="4 5" key="1">
    <citation type="submission" date="2018-05" db="EMBL/GenBank/DDBJ databases">
        <title>Genomic Encyclopedia of Type Strains, Phase IV (KMG-IV): sequencing the most valuable type-strain genomes for metagenomic binning, comparative biology and taxonomic classification.</title>
        <authorList>
            <person name="Goeker M."/>
        </authorList>
    </citation>
    <scope>NUCLEOTIDE SEQUENCE [LARGE SCALE GENOMIC DNA]</scope>
    <source>
        <strain evidence="4 5">DSM 28556</strain>
    </source>
</reference>
<sequence length="418" mass="45277">MQKLLKPLLAVKTKSGYSVLTAVVVTLFSTWVIFDATKAEVVIAADGDVQTVKTHITTVGELLEDLGIDVGKHDALSHGENAKIVDGMKIQFETANKILLTIDGKTEEYHTTAVTVGQFFQEEGLTFSEHDEISHNNIEVLEDDLEIEITTAFPVVVDDGGEETELWTTGGTVKQLLQRNDITFAKQDKIEPNLDEKVSEDTKVSIIHVEKKKEDITERIPFQTEEEDDSSLKKGTTRTISEGEEGEILKTYEITLENGKEVDREVIAEDVIKESKNKVIAIGTKEEQNKVVSNTNNNTTASKSSTANESNSSNSSEPASDGKVFTMEATAYGPDCKGCSGTSAYGINLKASPTPKVVAVDPSVIPLGTRVWVEGYGEAIAGDTGGAIKGNKIDVLVSSEAHAASNWGRRTVTVKILD</sequence>
<dbReference type="InterPro" id="IPR010611">
    <property type="entry name" value="3D_dom"/>
</dbReference>
<proteinExistence type="predicted"/>
<dbReference type="Gene3D" id="2.20.230.10">
    <property type="entry name" value="Resuscitation-promoting factor rpfb"/>
    <property type="match status" value="1"/>
</dbReference>
<dbReference type="PROSITE" id="PS51109">
    <property type="entry name" value="G5"/>
    <property type="match status" value="1"/>
</dbReference>
<comment type="caution">
    <text evidence="4">The sequence shown here is derived from an EMBL/GenBank/DDBJ whole genome shotgun (WGS) entry which is preliminary data.</text>
</comment>
<evidence type="ECO:0000259" key="3">
    <source>
        <dbReference type="PROSITE" id="PS51109"/>
    </source>
</evidence>
<dbReference type="AlphaFoldDB" id="A0A2V3VY91"/>
<dbReference type="GO" id="GO:0004553">
    <property type="term" value="F:hydrolase activity, hydrolyzing O-glycosyl compounds"/>
    <property type="evidence" value="ECO:0007669"/>
    <property type="project" value="InterPro"/>
</dbReference>
<dbReference type="GO" id="GO:0009254">
    <property type="term" value="P:peptidoglycan turnover"/>
    <property type="evidence" value="ECO:0007669"/>
    <property type="project" value="InterPro"/>
</dbReference>
<keyword evidence="1" id="KW-0732">Signal</keyword>
<protein>
    <submittedName>
        <fullName evidence="4">Uncharacterized protein YabE (DUF348 family)</fullName>
    </submittedName>
</protein>
<dbReference type="EMBL" id="QJJQ01000021">
    <property type="protein sequence ID" value="PXW81539.1"/>
    <property type="molecule type" value="Genomic_DNA"/>
</dbReference>
<feature type="compositionally biased region" description="Low complexity" evidence="2">
    <location>
        <begin position="290"/>
        <end position="317"/>
    </location>
</feature>
<feature type="region of interest" description="Disordered" evidence="2">
    <location>
        <begin position="220"/>
        <end position="240"/>
    </location>
</feature>
<dbReference type="GO" id="GO:0019867">
    <property type="term" value="C:outer membrane"/>
    <property type="evidence" value="ECO:0007669"/>
    <property type="project" value="InterPro"/>
</dbReference>
<dbReference type="CDD" id="cd22786">
    <property type="entry name" value="DPBB_YuiC-like"/>
    <property type="match status" value="1"/>
</dbReference>
<name>A0A2V3VY91_9BACI</name>
<evidence type="ECO:0000256" key="1">
    <source>
        <dbReference type="ARBA" id="ARBA00022729"/>
    </source>
</evidence>
<feature type="domain" description="G5" evidence="3">
    <location>
        <begin position="206"/>
        <end position="286"/>
    </location>
</feature>
<dbReference type="SUPFAM" id="SSF50685">
    <property type="entry name" value="Barwin-like endoglucanases"/>
    <property type="match status" value="1"/>
</dbReference>
<evidence type="ECO:0000256" key="2">
    <source>
        <dbReference type="SAM" id="MobiDB-lite"/>
    </source>
</evidence>
<dbReference type="Proteomes" id="UP000247978">
    <property type="component" value="Unassembled WGS sequence"/>
</dbReference>
<dbReference type="Pfam" id="PF06725">
    <property type="entry name" value="3D"/>
    <property type="match status" value="1"/>
</dbReference>
<organism evidence="4 5">
    <name type="scientific">Pseudogracilibacillus auburnensis</name>
    <dbReference type="NCBI Taxonomy" id="1494959"/>
    <lineage>
        <taxon>Bacteria</taxon>
        <taxon>Bacillati</taxon>
        <taxon>Bacillota</taxon>
        <taxon>Bacilli</taxon>
        <taxon>Bacillales</taxon>
        <taxon>Bacillaceae</taxon>
        <taxon>Pseudogracilibacillus</taxon>
    </lineage>
</organism>
<evidence type="ECO:0000313" key="4">
    <source>
        <dbReference type="EMBL" id="PXW81539.1"/>
    </source>
</evidence>
<dbReference type="Pfam" id="PF07501">
    <property type="entry name" value="G5"/>
    <property type="match status" value="1"/>
</dbReference>
<dbReference type="OrthoDB" id="9798935at2"/>
<dbReference type="Pfam" id="PF03990">
    <property type="entry name" value="DUF348"/>
    <property type="match status" value="3"/>
</dbReference>
<evidence type="ECO:0000313" key="5">
    <source>
        <dbReference type="Proteomes" id="UP000247978"/>
    </source>
</evidence>